<feature type="chain" id="PRO_5004825836" description="Porin" evidence="1">
    <location>
        <begin position="22"/>
        <end position="652"/>
    </location>
</feature>
<reference evidence="2 3" key="2">
    <citation type="journal article" date="2016" name="Genome Announc.">
        <title>Draft Genome Sequence of Zhouia amylolytica AD3, Isolated from Tidal Flat Sediment.</title>
        <authorList>
            <person name="Jia B."/>
            <person name="Jin H.M."/>
            <person name="Lee H.J."/>
            <person name="Jeon C.O."/>
        </authorList>
    </citation>
    <scope>NUCLEOTIDE SEQUENCE [LARGE SCALE GENOMIC DNA]</scope>
    <source>
        <strain evidence="2 3">AD3</strain>
    </source>
</reference>
<dbReference type="InterPro" id="IPR025631">
    <property type="entry name" value="Porin_10"/>
</dbReference>
<evidence type="ECO:0000256" key="1">
    <source>
        <dbReference type="SAM" id="SignalP"/>
    </source>
</evidence>
<organism evidence="2 3">
    <name type="scientific">Zhouia amylolytica AD3</name>
    <dbReference type="NCBI Taxonomy" id="1286632"/>
    <lineage>
        <taxon>Bacteria</taxon>
        <taxon>Pseudomonadati</taxon>
        <taxon>Bacteroidota</taxon>
        <taxon>Flavobacteriia</taxon>
        <taxon>Flavobacteriales</taxon>
        <taxon>Flavobacteriaceae</taxon>
        <taxon>Zhouia</taxon>
    </lineage>
</organism>
<dbReference type="AlphaFoldDB" id="W2UIF4"/>
<evidence type="ECO:0000313" key="3">
    <source>
        <dbReference type="Proteomes" id="UP000018850"/>
    </source>
</evidence>
<protein>
    <recommendedName>
        <fullName evidence="4">Porin</fullName>
    </recommendedName>
</protein>
<feature type="signal peptide" evidence="1">
    <location>
        <begin position="1"/>
        <end position="21"/>
    </location>
</feature>
<accession>W2UIF4</accession>
<evidence type="ECO:0008006" key="4">
    <source>
        <dbReference type="Google" id="ProtNLM"/>
    </source>
</evidence>
<dbReference type="STRING" id="376730.SAMN04487906_3283"/>
<dbReference type="PATRIC" id="fig|1286632.3.peg.3351"/>
<keyword evidence="3" id="KW-1185">Reference proteome</keyword>
<dbReference type="RefSeq" id="WP_038269129.1">
    <property type="nucleotide sequence ID" value="NZ_AYXY01000031.1"/>
</dbReference>
<sequence>MKKVIVFIVLVLSFTVGVAQVQPQRNTDRTPRAAQNRKLPADQAKNQADQIVIQDYKIITLDRDTTFLDTTLSVKKEYKYNYLRKDNFELLPFSNLGQTYNSLALASPSDNFYPGLGARAKHFNYMEVEDINYYHVPTPMTDLFFKTTMEQGQLLDAFITLNTSRQFNMAIAYKGLRSLGKYQHILASTGNFRFITSYASKDKRYNLRMHFTSQDILNEENGGIANRDQFESGNPEFVDRSRMDVNFENAENFLLGKRYFLDQEYVIVENKENNPDHSFTLGHRLNYETKYYEFRQDSQDSYFGEAFQSSGLNDRARLKSFSNQIRLDYKSRLLGNITVSNSVYAYNYYFNSIVVTQDQTIPNQMKGEDYSYGAEWTKKIGGFYLNAEVGASVYGDLGGNLFKGSAGYVFDNENEIAATIKSVSASPDFNFLLYQSDYKDYNWDNRSDFNTEKNKSLSVDFKTKRFGSLNASYSVIDDYTYFYQEPATVDETFQVKPLQYQNTINYLKVKYTKDLKFGKFGLYNTVMYQEVAQDDEVLNVPQLVTRNTFYFSDHVFKKAMFLQTGITFKYFTEYKANAYSPLLGEFYVQDQEQIGNFPMLDFFINAKVRQTRIYLKAEHFNSSFSGYNFYSAPDYPYRDFIIRFGLVWNFFS</sequence>
<keyword evidence="1" id="KW-0732">Signal</keyword>
<dbReference type="eggNOG" id="COG4206">
    <property type="taxonomic scope" value="Bacteria"/>
</dbReference>
<reference evidence="3" key="1">
    <citation type="submission" date="2013-11" db="EMBL/GenBank/DDBJ databases">
        <title>Draft genome sequence from a member of Zhouia, isolated tidal flat.</title>
        <authorList>
            <person name="Jin H."/>
            <person name="Jeon C.O."/>
        </authorList>
    </citation>
    <scope>NUCLEOTIDE SEQUENCE [LARGE SCALE GENOMIC DNA]</scope>
    <source>
        <strain evidence="3">AD3</strain>
    </source>
</reference>
<proteinExistence type="predicted"/>
<comment type="caution">
    <text evidence="2">The sequence shown here is derived from an EMBL/GenBank/DDBJ whole genome shotgun (WGS) entry which is preliminary data.</text>
</comment>
<dbReference type="Pfam" id="PF14121">
    <property type="entry name" value="Porin_10"/>
    <property type="match status" value="1"/>
</dbReference>
<name>W2UIF4_9FLAO</name>
<evidence type="ECO:0000313" key="2">
    <source>
        <dbReference type="EMBL" id="ETN93950.1"/>
    </source>
</evidence>
<gene>
    <name evidence="2" type="ORF">P278_33610</name>
</gene>
<dbReference type="Proteomes" id="UP000018850">
    <property type="component" value="Unassembled WGS sequence"/>
</dbReference>
<dbReference type="EMBL" id="AYXY01000031">
    <property type="protein sequence ID" value="ETN93950.1"/>
    <property type="molecule type" value="Genomic_DNA"/>
</dbReference>